<evidence type="ECO:0000313" key="8">
    <source>
        <dbReference type="Proteomes" id="UP001516400"/>
    </source>
</evidence>
<name>A0ABD2NF97_9CUCU</name>
<evidence type="ECO:0000256" key="5">
    <source>
        <dbReference type="SAM" id="MobiDB-lite"/>
    </source>
</evidence>
<feature type="compositionally biased region" description="Basic and acidic residues" evidence="5">
    <location>
        <begin position="315"/>
        <end position="367"/>
    </location>
</feature>
<reference evidence="7 8" key="1">
    <citation type="journal article" date="2021" name="BMC Biol.">
        <title>Horizontally acquired antibacterial genes associated with adaptive radiation of ladybird beetles.</title>
        <authorList>
            <person name="Li H.S."/>
            <person name="Tang X.F."/>
            <person name="Huang Y.H."/>
            <person name="Xu Z.Y."/>
            <person name="Chen M.L."/>
            <person name="Du X.Y."/>
            <person name="Qiu B.Y."/>
            <person name="Chen P.T."/>
            <person name="Zhang W."/>
            <person name="Slipinski A."/>
            <person name="Escalona H.E."/>
            <person name="Waterhouse R.M."/>
            <person name="Zwick A."/>
            <person name="Pang H."/>
        </authorList>
    </citation>
    <scope>NUCLEOTIDE SEQUENCE [LARGE SCALE GENOMIC DNA]</scope>
    <source>
        <strain evidence="7">SYSU2018</strain>
    </source>
</reference>
<protein>
    <recommendedName>
        <fullName evidence="6">UPF3 domain-containing protein</fullName>
    </recommendedName>
</protein>
<dbReference type="InterPro" id="IPR039722">
    <property type="entry name" value="Upf3"/>
</dbReference>
<feature type="compositionally biased region" description="Basic and acidic residues" evidence="5">
    <location>
        <begin position="232"/>
        <end position="261"/>
    </location>
</feature>
<gene>
    <name evidence="7" type="ORF">HHI36_012624</name>
</gene>
<proteinExistence type="inferred from homology"/>
<dbReference type="Proteomes" id="UP001516400">
    <property type="component" value="Unassembled WGS sequence"/>
</dbReference>
<feature type="region of interest" description="Disordered" evidence="5">
    <location>
        <begin position="315"/>
        <end position="487"/>
    </location>
</feature>
<evidence type="ECO:0000256" key="4">
    <source>
        <dbReference type="ARBA" id="ARBA00023242"/>
    </source>
</evidence>
<dbReference type="Gene3D" id="3.30.70.330">
    <property type="match status" value="1"/>
</dbReference>
<evidence type="ECO:0000256" key="2">
    <source>
        <dbReference type="ARBA" id="ARBA00005991"/>
    </source>
</evidence>
<feature type="region of interest" description="Disordered" evidence="5">
    <location>
        <begin position="198"/>
        <end position="296"/>
    </location>
</feature>
<dbReference type="SUPFAM" id="SSF54928">
    <property type="entry name" value="RNA-binding domain, RBD"/>
    <property type="match status" value="1"/>
</dbReference>
<evidence type="ECO:0000259" key="6">
    <source>
        <dbReference type="Pfam" id="PF03467"/>
    </source>
</evidence>
<comment type="similarity">
    <text evidence="2">Belongs to the RENT3 family.</text>
</comment>
<dbReference type="InterPro" id="IPR035979">
    <property type="entry name" value="RBD_domain_sf"/>
</dbReference>
<dbReference type="InterPro" id="IPR005120">
    <property type="entry name" value="UPF3_dom"/>
</dbReference>
<evidence type="ECO:0000256" key="3">
    <source>
        <dbReference type="ARBA" id="ARBA00023161"/>
    </source>
</evidence>
<dbReference type="PANTHER" id="PTHR13112">
    <property type="entry name" value="UPF3 REGULATOR OF NONSENSE TRANSCRIPTS-LIKE PROTEIN"/>
    <property type="match status" value="1"/>
</dbReference>
<dbReference type="EMBL" id="JABFTP020000103">
    <property type="protein sequence ID" value="KAL3277274.1"/>
    <property type="molecule type" value="Genomic_DNA"/>
</dbReference>
<feature type="compositionally biased region" description="Basic and acidic residues" evidence="5">
    <location>
        <begin position="468"/>
        <end position="487"/>
    </location>
</feature>
<feature type="region of interest" description="Disordered" evidence="5">
    <location>
        <begin position="1"/>
        <end position="29"/>
    </location>
</feature>
<accession>A0ABD2NF97</accession>
<feature type="compositionally biased region" description="Basic and acidic residues" evidence="5">
    <location>
        <begin position="267"/>
        <end position="296"/>
    </location>
</feature>
<feature type="compositionally biased region" description="Basic and acidic residues" evidence="5">
    <location>
        <begin position="198"/>
        <end position="225"/>
    </location>
</feature>
<keyword evidence="4" id="KW-0539">Nucleus</keyword>
<dbReference type="Pfam" id="PF03467">
    <property type="entry name" value="Smg4_UPF3"/>
    <property type="match status" value="1"/>
</dbReference>
<comment type="subcellular location">
    <subcellularLocation>
        <location evidence="1">Nucleus</location>
    </subcellularLocation>
</comment>
<keyword evidence="3" id="KW-0866">Nonsense-mediated mRNA decay</keyword>
<dbReference type="GO" id="GO:0000184">
    <property type="term" value="P:nuclear-transcribed mRNA catabolic process, nonsense-mediated decay"/>
    <property type="evidence" value="ECO:0007669"/>
    <property type="project" value="UniProtKB-KW"/>
</dbReference>
<dbReference type="PANTHER" id="PTHR13112:SF0">
    <property type="entry name" value="FI21285P1"/>
    <property type="match status" value="1"/>
</dbReference>
<dbReference type="FunFam" id="3.30.70.330:FF:000717">
    <property type="entry name" value="regulator of nonsense transcripts 3B"/>
    <property type="match status" value="1"/>
</dbReference>
<dbReference type="InterPro" id="IPR012677">
    <property type="entry name" value="Nucleotide-bd_a/b_plait_sf"/>
</dbReference>
<dbReference type="GO" id="GO:0005634">
    <property type="term" value="C:nucleus"/>
    <property type="evidence" value="ECO:0007669"/>
    <property type="project" value="UniProtKB-SubCell"/>
</dbReference>
<comment type="caution">
    <text evidence="7">The sequence shown here is derived from an EMBL/GenBank/DDBJ whole genome shotgun (WGS) entry which is preliminary data.</text>
</comment>
<organism evidence="7 8">
    <name type="scientific">Cryptolaemus montrouzieri</name>
    <dbReference type="NCBI Taxonomy" id="559131"/>
    <lineage>
        <taxon>Eukaryota</taxon>
        <taxon>Metazoa</taxon>
        <taxon>Ecdysozoa</taxon>
        <taxon>Arthropoda</taxon>
        <taxon>Hexapoda</taxon>
        <taxon>Insecta</taxon>
        <taxon>Pterygota</taxon>
        <taxon>Neoptera</taxon>
        <taxon>Endopterygota</taxon>
        <taxon>Coleoptera</taxon>
        <taxon>Polyphaga</taxon>
        <taxon>Cucujiformia</taxon>
        <taxon>Coccinelloidea</taxon>
        <taxon>Coccinellidae</taxon>
        <taxon>Scymninae</taxon>
        <taxon>Scymnini</taxon>
        <taxon>Cryptolaemus</taxon>
    </lineage>
</organism>
<dbReference type="AlphaFoldDB" id="A0ABD2NF97"/>
<sequence>MAFPEEGKAISVKPGTNNQSQKADKREKPLTKVVIRRLPPTINKETFLNQISPVPPYDYFYLVNGEAALGENSFARAYINFVSPNDVFDFKEKFDNYVFLDHKGNEYAAVVEFAAFQKIPKKRNKVRVDPKCGSIESDPYYLEFMENLNKPIEQEDKPEYSYQFLTEIKDGKDSITTPLLEFVKNRRVERMRIREERREERRRKELERKKVRDEERKKRFEEKSPTKVFSKNKTEDKEHSDAEIKEEKRDNYDNKHDKNFEKTNSFRNKDRRFEDRKKDIKAKPSPRKEYPDKKEYKGRKEFFKESKFDYKKEDKQFPKKVKKYSEKREERKMEAQKAEMKKAEEESKAALIKESKDKKSKESEDKVINSTKAEVNKKESEEKIDSILTKPEKESSVGNLDKQEAVKNQEKEIKISQKDKDYSNAKDSENRDSDSKCGESREARRERIRNKDRPTIAIYRPGMLSKRKLAEGDAEKETSKDSNKESK</sequence>
<evidence type="ECO:0000256" key="1">
    <source>
        <dbReference type="ARBA" id="ARBA00004123"/>
    </source>
</evidence>
<evidence type="ECO:0000313" key="7">
    <source>
        <dbReference type="EMBL" id="KAL3277274.1"/>
    </source>
</evidence>
<feature type="compositionally biased region" description="Basic and acidic residues" evidence="5">
    <location>
        <begin position="374"/>
        <end position="454"/>
    </location>
</feature>
<feature type="domain" description="UPF3" evidence="6">
    <location>
        <begin position="30"/>
        <end position="187"/>
    </location>
</feature>
<keyword evidence="8" id="KW-1185">Reference proteome</keyword>